<dbReference type="InParanoid" id="A0A0D2VN84"/>
<evidence type="ECO:0000313" key="3">
    <source>
        <dbReference type="EMBL" id="KJE91732.1"/>
    </source>
</evidence>
<dbReference type="Gene3D" id="1.20.930.10">
    <property type="entry name" value="Conserved domain common to transcription factors TFIIS, elongin A, CRSP70"/>
    <property type="match status" value="1"/>
</dbReference>
<dbReference type="InterPro" id="IPR017923">
    <property type="entry name" value="TFIIS_N"/>
</dbReference>
<dbReference type="PANTHER" id="PTHR15141:SF76">
    <property type="entry name" value="TRANSCRIPTION ELONGATION FACTOR B POLYPEPTIDE 3"/>
    <property type="match status" value="1"/>
</dbReference>
<feature type="region of interest" description="Disordered" evidence="1">
    <location>
        <begin position="178"/>
        <end position="232"/>
    </location>
</feature>
<gene>
    <name evidence="3" type="ORF">CAOG_002827</name>
</gene>
<dbReference type="STRING" id="595528.A0A0D2VN84"/>
<dbReference type="InterPro" id="IPR010684">
    <property type="entry name" value="RNA_pol_II_trans_fac_SIII_A"/>
</dbReference>
<protein>
    <recommendedName>
        <fullName evidence="2">TFIIS N-terminal domain-containing protein</fullName>
    </recommendedName>
</protein>
<dbReference type="Proteomes" id="UP000008743">
    <property type="component" value="Unassembled WGS sequence"/>
</dbReference>
<dbReference type="AlphaFoldDB" id="A0A0D2VN84"/>
<dbReference type="EMBL" id="KE346363">
    <property type="protein sequence ID" value="KJE91732.1"/>
    <property type="molecule type" value="Genomic_DNA"/>
</dbReference>
<feature type="compositionally biased region" description="Polar residues" evidence="1">
    <location>
        <begin position="198"/>
        <end position="213"/>
    </location>
</feature>
<dbReference type="eggNOG" id="KOG2821">
    <property type="taxonomic scope" value="Eukaryota"/>
</dbReference>
<feature type="compositionally biased region" description="Low complexity" evidence="1">
    <location>
        <begin position="50"/>
        <end position="66"/>
    </location>
</feature>
<accession>A0A0D2VN84</accession>
<proteinExistence type="predicted"/>
<organism evidence="3 4">
    <name type="scientific">Capsaspora owczarzaki (strain ATCC 30864)</name>
    <dbReference type="NCBI Taxonomy" id="595528"/>
    <lineage>
        <taxon>Eukaryota</taxon>
        <taxon>Filasterea</taxon>
        <taxon>Capsaspora</taxon>
    </lineage>
</organism>
<dbReference type="Pfam" id="PF06881">
    <property type="entry name" value="Elongin_A"/>
    <property type="match status" value="1"/>
</dbReference>
<feature type="region of interest" description="Disordered" evidence="1">
    <location>
        <begin position="22"/>
        <end position="89"/>
    </location>
</feature>
<dbReference type="InterPro" id="IPR051870">
    <property type="entry name" value="Elongin-A_domain"/>
</dbReference>
<dbReference type="PANTHER" id="PTHR15141">
    <property type="entry name" value="TRANSCRIPTION ELONGATION FACTOR B POLYPEPTIDE 3"/>
    <property type="match status" value="1"/>
</dbReference>
<feature type="compositionally biased region" description="Low complexity" evidence="1">
    <location>
        <begin position="23"/>
        <end position="38"/>
    </location>
</feature>
<dbReference type="InterPro" id="IPR035441">
    <property type="entry name" value="TFIIS/LEDGF_dom_sf"/>
</dbReference>
<evidence type="ECO:0000256" key="1">
    <source>
        <dbReference type="SAM" id="MobiDB-lite"/>
    </source>
</evidence>
<dbReference type="Gene3D" id="6.10.250.3180">
    <property type="match status" value="1"/>
</dbReference>
<reference evidence="4" key="1">
    <citation type="submission" date="2011-02" db="EMBL/GenBank/DDBJ databases">
        <title>The Genome Sequence of Capsaspora owczarzaki ATCC 30864.</title>
        <authorList>
            <person name="Russ C."/>
            <person name="Cuomo C."/>
            <person name="Burger G."/>
            <person name="Gray M.W."/>
            <person name="Holland P.W.H."/>
            <person name="King N."/>
            <person name="Lang F.B.F."/>
            <person name="Roger A.J."/>
            <person name="Ruiz-Trillo I."/>
            <person name="Young S.K."/>
            <person name="Zeng Q."/>
            <person name="Gargeya S."/>
            <person name="Alvarado L."/>
            <person name="Berlin A."/>
            <person name="Chapman S.B."/>
            <person name="Chen Z."/>
            <person name="Freedman E."/>
            <person name="Gellesch M."/>
            <person name="Goldberg J."/>
            <person name="Griggs A."/>
            <person name="Gujja S."/>
            <person name="Heilman E."/>
            <person name="Heiman D."/>
            <person name="Howarth C."/>
            <person name="Mehta T."/>
            <person name="Neiman D."/>
            <person name="Pearson M."/>
            <person name="Roberts A."/>
            <person name="Saif S."/>
            <person name="Shea T."/>
            <person name="Shenoy N."/>
            <person name="Sisk P."/>
            <person name="Stolte C."/>
            <person name="Sykes S."/>
            <person name="White J."/>
            <person name="Yandava C."/>
            <person name="Haas B."/>
            <person name="Nusbaum C."/>
            <person name="Birren B."/>
        </authorList>
    </citation>
    <scope>NUCLEOTIDE SEQUENCE</scope>
    <source>
        <strain evidence="4">ATCC 30864</strain>
    </source>
</reference>
<feature type="compositionally biased region" description="Low complexity" evidence="1">
    <location>
        <begin position="75"/>
        <end position="89"/>
    </location>
</feature>
<dbReference type="Pfam" id="PF08711">
    <property type="entry name" value="Med26"/>
    <property type="match status" value="1"/>
</dbReference>
<dbReference type="GO" id="GO:0070449">
    <property type="term" value="C:elongin complex"/>
    <property type="evidence" value="ECO:0007669"/>
    <property type="project" value="InterPro"/>
</dbReference>
<feature type="region of interest" description="Disordered" evidence="1">
    <location>
        <begin position="260"/>
        <end position="300"/>
    </location>
</feature>
<sequence>MAAAAATATTIDELKRLAAKIDTTLQPQPPATTTAEAQSSLHTQARGLVASKHAVSSASSSPANQANRTTLAVRPAQSQSQAQPQPQAQSQAQAQVDYVVLTGIIAQLEKTTVDTETLRQTGIGKRVNAIRKHCAARLETLSKGANRHVKPDLVCQQLQTRAASLVERWRKAVELGEAATAPNNRAAVPPSSHHATGPSPTTKRPNEASTDTPPTKKLRYDDPNPPAAAATPSASLLRIAAPPPSAAAESPFANIPASLMPSAPASSRTPSLAPHSSAARHDPFARSGGRSESTHHHTVTSTVHRAIPSLTAMCQHVIATHLERFTSFGNLLPLDALLPALQRCTPRQLVRVELNNVDLVGSTDDIWKRLTESTFPGVAPQPNTSWRETFFAQQRFNDSKVDRIGARLRALKESSALQQQQHAVQQLKAPANGGFGTRSPTQLYSITAAMNQTHRPATQRPAGSVRAPMSDAQIKLNKTKRTIAQAVIREQAYTPMRK</sequence>
<keyword evidence="4" id="KW-1185">Reference proteome</keyword>
<dbReference type="GO" id="GO:0006368">
    <property type="term" value="P:transcription elongation by RNA polymerase II"/>
    <property type="evidence" value="ECO:0007669"/>
    <property type="project" value="InterPro"/>
</dbReference>
<name>A0A0D2VN84_CAPO3</name>
<evidence type="ECO:0000313" key="4">
    <source>
        <dbReference type="Proteomes" id="UP000008743"/>
    </source>
</evidence>
<feature type="domain" description="TFIIS N-terminal" evidence="2">
    <location>
        <begin position="104"/>
        <end position="172"/>
    </location>
</feature>
<dbReference type="SUPFAM" id="SSF47676">
    <property type="entry name" value="Conserved domain common to transcription factors TFIIS, elongin A, CRSP70"/>
    <property type="match status" value="1"/>
</dbReference>
<evidence type="ECO:0000259" key="2">
    <source>
        <dbReference type="Pfam" id="PF08711"/>
    </source>
</evidence>
<dbReference type="RefSeq" id="XP_004348640.1">
    <property type="nucleotide sequence ID" value="XM_004348590.2"/>
</dbReference>
<dbReference type="OrthoDB" id="21513at2759"/>